<keyword evidence="4" id="KW-1185">Reference proteome</keyword>
<evidence type="ECO:0000313" key="3">
    <source>
        <dbReference type="EMBL" id="GIQ81463.1"/>
    </source>
</evidence>
<comment type="caution">
    <text evidence="3">The sequence shown here is derived from an EMBL/GenBank/DDBJ whole genome shotgun (WGS) entry which is preliminary data.</text>
</comment>
<feature type="chain" id="PRO_5039900940" evidence="2">
    <location>
        <begin position="21"/>
        <end position="360"/>
    </location>
</feature>
<organism evidence="3 4">
    <name type="scientific">Kipferlia bialata</name>
    <dbReference type="NCBI Taxonomy" id="797122"/>
    <lineage>
        <taxon>Eukaryota</taxon>
        <taxon>Metamonada</taxon>
        <taxon>Carpediemonas-like organisms</taxon>
        <taxon>Kipferlia</taxon>
    </lineage>
</organism>
<feature type="compositionally biased region" description="Acidic residues" evidence="1">
    <location>
        <begin position="351"/>
        <end position="360"/>
    </location>
</feature>
<feature type="region of interest" description="Disordered" evidence="1">
    <location>
        <begin position="300"/>
        <end position="360"/>
    </location>
</feature>
<evidence type="ECO:0000256" key="2">
    <source>
        <dbReference type="SAM" id="SignalP"/>
    </source>
</evidence>
<feature type="compositionally biased region" description="Basic and acidic residues" evidence="1">
    <location>
        <begin position="300"/>
        <end position="314"/>
    </location>
</feature>
<protein>
    <submittedName>
        <fullName evidence="3">Uncharacterized protein</fullName>
    </submittedName>
</protein>
<evidence type="ECO:0000256" key="1">
    <source>
        <dbReference type="SAM" id="MobiDB-lite"/>
    </source>
</evidence>
<accession>A0A9K3GFY7</accession>
<dbReference type="InterPro" id="IPR015915">
    <property type="entry name" value="Kelch-typ_b-propeller"/>
</dbReference>
<dbReference type="OrthoDB" id="45365at2759"/>
<reference evidence="3 4" key="1">
    <citation type="journal article" date="2018" name="PLoS ONE">
        <title>The draft genome of Kipferlia bialata reveals reductive genome evolution in fornicate parasites.</title>
        <authorList>
            <person name="Tanifuji G."/>
            <person name="Takabayashi S."/>
            <person name="Kume K."/>
            <person name="Takagi M."/>
            <person name="Nakayama T."/>
            <person name="Kamikawa R."/>
            <person name="Inagaki Y."/>
            <person name="Hashimoto T."/>
        </authorList>
    </citation>
    <scope>NUCLEOTIDE SEQUENCE [LARGE SCALE GENOMIC DNA]</scope>
    <source>
        <strain evidence="3">NY0173</strain>
    </source>
</reference>
<feature type="signal peptide" evidence="2">
    <location>
        <begin position="1"/>
        <end position="20"/>
    </location>
</feature>
<keyword evidence="2" id="KW-0732">Signal</keyword>
<feature type="compositionally biased region" description="Acidic residues" evidence="1">
    <location>
        <begin position="315"/>
        <end position="326"/>
    </location>
</feature>
<evidence type="ECO:0000313" key="4">
    <source>
        <dbReference type="Proteomes" id="UP000265618"/>
    </source>
</evidence>
<dbReference type="Gene3D" id="2.120.10.80">
    <property type="entry name" value="Kelch-type beta propeller"/>
    <property type="match status" value="1"/>
</dbReference>
<dbReference type="InterPro" id="IPR011043">
    <property type="entry name" value="Gal_Oxase/kelch_b-propeller"/>
</dbReference>
<dbReference type="EMBL" id="BDIP01000401">
    <property type="protein sequence ID" value="GIQ81463.1"/>
    <property type="molecule type" value="Genomic_DNA"/>
</dbReference>
<sequence length="360" mass="39705">MGVAPLLWLSLLCVLHPVLGKYETEPNPFSSSTHDQVYAFGGSTPDGTLYVYSLPSDTWDTRVYTAPPDQEDKPDFDFSGYALDPNGGYCYEGLEPHMLPFSGRNRPVLCALDGRLMVLGGGDQYCNPVLGGVSVYDPDSDTWGAGALWQECGYNTPHCTIGDTLYADSMYHGLSAFSFTSPPNGQRAVSTPDPTSPVGHWTPLLYPSGLHSMAVRGSTQAIGRLMVTVFKDRVRVLDTVSLGVTWFHGCICWEPNDELVGSEGGASLLIDYTQCPPVHIARVREDMVYPCMHTDREGEDRAMWTEGKADPRDEGMEEEDDVDPEYSYEYSTSEETSEEPVRYVIPSDSSEYSDETDSET</sequence>
<dbReference type="InterPro" id="IPR006652">
    <property type="entry name" value="Kelch_1"/>
</dbReference>
<proteinExistence type="predicted"/>
<dbReference type="SUPFAM" id="SSF50965">
    <property type="entry name" value="Galactose oxidase, central domain"/>
    <property type="match status" value="1"/>
</dbReference>
<dbReference type="Proteomes" id="UP000265618">
    <property type="component" value="Unassembled WGS sequence"/>
</dbReference>
<dbReference type="AlphaFoldDB" id="A0A9K3GFY7"/>
<gene>
    <name evidence="3" type="ORF">KIPB_002423</name>
</gene>
<name>A0A9K3GFY7_9EUKA</name>
<dbReference type="Pfam" id="PF01344">
    <property type="entry name" value="Kelch_1"/>
    <property type="match status" value="1"/>
</dbReference>